<feature type="compositionally biased region" description="Low complexity" evidence="1">
    <location>
        <begin position="22"/>
        <end position="35"/>
    </location>
</feature>
<feature type="region of interest" description="Disordered" evidence="1">
    <location>
        <begin position="19"/>
        <end position="49"/>
    </location>
</feature>
<gene>
    <name evidence="2" type="ORF">DEO72_LG2g4037</name>
</gene>
<accession>A0A4D6L5D8</accession>
<dbReference type="GO" id="GO:0005840">
    <property type="term" value="C:ribosome"/>
    <property type="evidence" value="ECO:0007669"/>
    <property type="project" value="UniProtKB-KW"/>
</dbReference>
<keyword evidence="3" id="KW-1185">Reference proteome</keyword>
<keyword evidence="2" id="KW-0687">Ribonucleoprotein</keyword>
<evidence type="ECO:0000313" key="2">
    <source>
        <dbReference type="EMBL" id="QCD83690.1"/>
    </source>
</evidence>
<dbReference type="EMBL" id="CP039346">
    <property type="protein sequence ID" value="QCD83690.1"/>
    <property type="molecule type" value="Genomic_DNA"/>
</dbReference>
<name>A0A4D6L5D8_VIGUN</name>
<evidence type="ECO:0000256" key="1">
    <source>
        <dbReference type="SAM" id="MobiDB-lite"/>
    </source>
</evidence>
<proteinExistence type="predicted"/>
<reference evidence="2 3" key="1">
    <citation type="submission" date="2019-04" db="EMBL/GenBank/DDBJ databases">
        <title>An improved genome assembly and genetic linkage map for asparagus bean, Vigna unguiculata ssp. sesquipedialis.</title>
        <authorList>
            <person name="Xia Q."/>
            <person name="Zhang R."/>
            <person name="Dong Y."/>
        </authorList>
    </citation>
    <scope>NUCLEOTIDE SEQUENCE [LARGE SCALE GENOMIC DNA]</scope>
    <source>
        <tissue evidence="2">Leaf</tissue>
    </source>
</reference>
<dbReference type="AlphaFoldDB" id="A0A4D6L5D8"/>
<evidence type="ECO:0000313" key="3">
    <source>
        <dbReference type="Proteomes" id="UP000501690"/>
    </source>
</evidence>
<dbReference type="Proteomes" id="UP000501690">
    <property type="component" value="Linkage Group LG2"/>
</dbReference>
<protein>
    <submittedName>
        <fullName evidence="2">Ribosomal protein L7/L12</fullName>
    </submittedName>
</protein>
<keyword evidence="2" id="KW-0689">Ribosomal protein</keyword>
<organism evidence="2 3">
    <name type="scientific">Vigna unguiculata</name>
    <name type="common">Cowpea</name>
    <dbReference type="NCBI Taxonomy" id="3917"/>
    <lineage>
        <taxon>Eukaryota</taxon>
        <taxon>Viridiplantae</taxon>
        <taxon>Streptophyta</taxon>
        <taxon>Embryophyta</taxon>
        <taxon>Tracheophyta</taxon>
        <taxon>Spermatophyta</taxon>
        <taxon>Magnoliopsida</taxon>
        <taxon>eudicotyledons</taxon>
        <taxon>Gunneridae</taxon>
        <taxon>Pentapetalae</taxon>
        <taxon>rosids</taxon>
        <taxon>fabids</taxon>
        <taxon>Fabales</taxon>
        <taxon>Fabaceae</taxon>
        <taxon>Papilionoideae</taxon>
        <taxon>50 kb inversion clade</taxon>
        <taxon>NPAAA clade</taxon>
        <taxon>indigoferoid/millettioid clade</taxon>
        <taxon>Phaseoleae</taxon>
        <taxon>Vigna</taxon>
    </lineage>
</organism>
<sequence>MVRSDTLVQASLSRLGETCRNRLGSHSSSRSGGELSFERVGRRNDRTHRQKQACGLHNLCAPWLPSTMEKKTFKSVIEEVLRNARMVVIKAVRALISKALKEAK</sequence>